<evidence type="ECO:0000256" key="1">
    <source>
        <dbReference type="SAM" id="Phobius"/>
    </source>
</evidence>
<gene>
    <name evidence="2" type="ORF">METZ01_LOCUS489520</name>
</gene>
<reference evidence="2" key="1">
    <citation type="submission" date="2018-05" db="EMBL/GenBank/DDBJ databases">
        <authorList>
            <person name="Lanie J.A."/>
            <person name="Ng W.-L."/>
            <person name="Kazmierczak K.M."/>
            <person name="Andrzejewski T.M."/>
            <person name="Davidsen T.M."/>
            <person name="Wayne K.J."/>
            <person name="Tettelin H."/>
            <person name="Glass J.I."/>
            <person name="Rusch D."/>
            <person name="Podicherti R."/>
            <person name="Tsui H.-C.T."/>
            <person name="Winkler M.E."/>
        </authorList>
    </citation>
    <scope>NUCLEOTIDE SEQUENCE</scope>
</reference>
<feature type="transmembrane region" description="Helical" evidence="1">
    <location>
        <begin position="52"/>
        <end position="72"/>
    </location>
</feature>
<dbReference type="AlphaFoldDB" id="A0A383CWD3"/>
<feature type="transmembrane region" description="Helical" evidence="1">
    <location>
        <begin position="12"/>
        <end position="32"/>
    </location>
</feature>
<accession>A0A383CWD3</accession>
<sequence length="81" mass="9412">MKNIVNFFLSTVLGYILILLLMLIFLQTLSLLDSSLFDYLSGNRHILMQTNVSIMVGIAVFIPWTMVSFVMYKFMKRTILK</sequence>
<evidence type="ECO:0000313" key="2">
    <source>
        <dbReference type="EMBL" id="SVE36666.1"/>
    </source>
</evidence>
<dbReference type="EMBL" id="UINC01212370">
    <property type="protein sequence ID" value="SVE36666.1"/>
    <property type="molecule type" value="Genomic_DNA"/>
</dbReference>
<protein>
    <submittedName>
        <fullName evidence="2">Uncharacterized protein</fullName>
    </submittedName>
</protein>
<name>A0A383CWD3_9ZZZZ</name>
<keyword evidence="1" id="KW-0472">Membrane</keyword>
<organism evidence="2">
    <name type="scientific">marine metagenome</name>
    <dbReference type="NCBI Taxonomy" id="408172"/>
    <lineage>
        <taxon>unclassified sequences</taxon>
        <taxon>metagenomes</taxon>
        <taxon>ecological metagenomes</taxon>
    </lineage>
</organism>
<keyword evidence="1" id="KW-0812">Transmembrane</keyword>
<proteinExistence type="predicted"/>
<keyword evidence="1" id="KW-1133">Transmembrane helix</keyword>